<dbReference type="PROSITE" id="PS50088">
    <property type="entry name" value="ANK_REPEAT"/>
    <property type="match status" value="4"/>
</dbReference>
<feature type="region of interest" description="Disordered" evidence="4">
    <location>
        <begin position="457"/>
        <end position="484"/>
    </location>
</feature>
<keyword evidence="1" id="KW-0677">Repeat</keyword>
<dbReference type="PROSITE" id="PS50297">
    <property type="entry name" value="ANK_REP_REGION"/>
    <property type="match status" value="4"/>
</dbReference>
<evidence type="ECO:0000256" key="4">
    <source>
        <dbReference type="SAM" id="MobiDB-lite"/>
    </source>
</evidence>
<dbReference type="SUPFAM" id="SSF48403">
    <property type="entry name" value="Ankyrin repeat"/>
    <property type="match status" value="2"/>
</dbReference>
<organism evidence="5 6">
    <name type="scientific">Penicillium steckii</name>
    <dbReference type="NCBI Taxonomy" id="303698"/>
    <lineage>
        <taxon>Eukaryota</taxon>
        <taxon>Fungi</taxon>
        <taxon>Dikarya</taxon>
        <taxon>Ascomycota</taxon>
        <taxon>Pezizomycotina</taxon>
        <taxon>Eurotiomycetes</taxon>
        <taxon>Eurotiomycetidae</taxon>
        <taxon>Eurotiales</taxon>
        <taxon>Aspergillaceae</taxon>
        <taxon>Penicillium</taxon>
    </lineage>
</organism>
<name>A0A1V6T2N7_9EURO</name>
<evidence type="ECO:0008006" key="7">
    <source>
        <dbReference type="Google" id="ProtNLM"/>
    </source>
</evidence>
<keyword evidence="6" id="KW-1185">Reference proteome</keyword>
<protein>
    <recommendedName>
        <fullName evidence="7">Ankyrin repeat protein</fullName>
    </recommendedName>
</protein>
<feature type="compositionally biased region" description="Acidic residues" evidence="4">
    <location>
        <begin position="641"/>
        <end position="664"/>
    </location>
</feature>
<dbReference type="OrthoDB" id="539213at2759"/>
<sequence length="1213" mass="136752">MEEHVDQLCQAIAANDLPVVQECLNQEKTIINRRHCTKRTPLHIACILSSPEVVQLLIDHGARITARMENGSTALHLAAARGSVEIIRILCETSNRNKELALHDGLQTSISTDPIGGRNDYQWANDSVALVNVKYGDLNDLAPTGNYLDDQYETGPDILDPNAVSWDTFLSPLHIAIFNGRVDSVRELVSFGADVKRPIKRYEPQYFGSPGRKPTGGVLPLALCFLLESSRAQDMARTLLQLGASPAEADSNRTTPLHLIAAMKDTVPLSVFLENSREDTLRAINYLSIGTSLNGKMYSPLSTAILAGNQKGALDILEAGAKPIIEFDHFVFSMNSAFPGSIGFCDNKREFQSTIQPIIAAVENEFPIVALNLLRSGVDPSTHRHNFANHGSSVLDITREKIKEMRKFLAEPGCSNQTTQSPAMLHDDSEYLSCLNGDSYRFWATKMTLRRARRHFGQKSDTTNAMPKPAPDAKGAKEKRQSVQDRFSEFESLENELLTRKAKLFCELHPHNQNSANNKFSTTLEKNKLYKPVIFDGSRQNQEAYLSLFDAAWAGDIDTIRTLALDWQDEAERKPPLSLGENDLLGFTVLDIAILRGHWGIVNEIIDILHAQHKPHKPRELDYDDYDDEDGDDEDRKLEPPETDDDNVSDSESDYDEYGDEEEGVQERPRKNAVDCVKLRASPLRVALLCGCPAYLFTAKSEEADRFRVWPAEDGSPIFITDYSGQAQKKGIIEHAILMNDLDLLRFLLDMAKSLTDRDHRRRTMDSFLTDTFFYALKLGRIDCLSMIIEKSGASLYEQRPTYHFQRLSNNGEPTAYSKSPILAAAMEGDLEATRWIMGPDPIQHYVEYIKAHEDDPRLERFTKSEDGIEKSVLKWLHHRDDLVLHCAIKSKPCEESERLIRYLINRYPEYMAVRSEEGHTPLSLAFTLQRASFARILINFGADQTVRDKSGNNLLHLLLAWPQSVPTGFRSCLDPEILREMLDMLNPNYIRLMLAERNKNRCQTPLMRWVSCQKDSYGQDTMQNIMMNGDNPDRDGHLPIAKLLLSYGAAAKIEQLELFDDNGNIPAHAAVTLKLPRLLQLFLDGRPDLLHKENFSGQTPADLANVEWAKFAINEDRIAHRCPLVINTQFRPTTNNVVERDPLSFVDSEVLIEADKGRPHHRTVNEICHCHANSGNSQRKLFTAEDAAAIVQTKDVNAPLHFCTPYCLFYEG</sequence>
<dbReference type="PANTHER" id="PTHR24198">
    <property type="entry name" value="ANKYRIN REPEAT AND PROTEIN KINASE DOMAIN-CONTAINING PROTEIN"/>
    <property type="match status" value="1"/>
</dbReference>
<dbReference type="PANTHER" id="PTHR24198:SF165">
    <property type="entry name" value="ANKYRIN REPEAT-CONTAINING PROTEIN-RELATED"/>
    <property type="match status" value="1"/>
</dbReference>
<reference evidence="6" key="1">
    <citation type="journal article" date="2017" name="Nat. Microbiol.">
        <title>Global analysis of biosynthetic gene clusters reveals vast potential of secondary metabolite production in Penicillium species.</title>
        <authorList>
            <person name="Nielsen J.C."/>
            <person name="Grijseels S."/>
            <person name="Prigent S."/>
            <person name="Ji B."/>
            <person name="Dainat J."/>
            <person name="Nielsen K.F."/>
            <person name="Frisvad J.C."/>
            <person name="Workman M."/>
            <person name="Nielsen J."/>
        </authorList>
    </citation>
    <scope>NUCLEOTIDE SEQUENCE [LARGE SCALE GENOMIC DNA]</scope>
    <source>
        <strain evidence="6">IBT 24891</strain>
    </source>
</reference>
<dbReference type="SMART" id="SM00248">
    <property type="entry name" value="ANK"/>
    <property type="match status" value="15"/>
</dbReference>
<keyword evidence="2 3" id="KW-0040">ANK repeat</keyword>
<feature type="compositionally biased region" description="Basic and acidic residues" evidence="4">
    <location>
        <begin position="474"/>
        <end position="484"/>
    </location>
</feature>
<evidence type="ECO:0000313" key="5">
    <source>
        <dbReference type="EMBL" id="OQE20512.1"/>
    </source>
</evidence>
<dbReference type="Gene3D" id="1.25.40.20">
    <property type="entry name" value="Ankyrin repeat-containing domain"/>
    <property type="match status" value="3"/>
</dbReference>
<comment type="caution">
    <text evidence="5">The sequence shown here is derived from an EMBL/GenBank/DDBJ whole genome shotgun (WGS) entry which is preliminary data.</text>
</comment>
<evidence type="ECO:0000256" key="3">
    <source>
        <dbReference type="PROSITE-ProRule" id="PRU00023"/>
    </source>
</evidence>
<dbReference type="AlphaFoldDB" id="A0A1V6T2N7"/>
<feature type="compositionally biased region" description="Acidic residues" evidence="4">
    <location>
        <begin position="622"/>
        <end position="633"/>
    </location>
</feature>
<dbReference type="InterPro" id="IPR036770">
    <property type="entry name" value="Ankyrin_rpt-contain_sf"/>
</dbReference>
<dbReference type="Proteomes" id="UP000191285">
    <property type="component" value="Unassembled WGS sequence"/>
</dbReference>
<gene>
    <name evidence="5" type="ORF">PENSTE_c013G09494</name>
</gene>
<evidence type="ECO:0000256" key="2">
    <source>
        <dbReference type="ARBA" id="ARBA00023043"/>
    </source>
</evidence>
<dbReference type="EMBL" id="MLKD01000013">
    <property type="protein sequence ID" value="OQE20512.1"/>
    <property type="molecule type" value="Genomic_DNA"/>
</dbReference>
<dbReference type="PRINTS" id="PR01415">
    <property type="entry name" value="ANKYRIN"/>
</dbReference>
<dbReference type="Pfam" id="PF12796">
    <property type="entry name" value="Ank_2"/>
    <property type="match status" value="1"/>
</dbReference>
<dbReference type="Pfam" id="PF00023">
    <property type="entry name" value="Ank"/>
    <property type="match status" value="1"/>
</dbReference>
<feature type="repeat" description="ANK" evidence="3">
    <location>
        <begin position="168"/>
        <end position="195"/>
    </location>
</feature>
<evidence type="ECO:0000313" key="6">
    <source>
        <dbReference type="Proteomes" id="UP000191285"/>
    </source>
</evidence>
<feature type="repeat" description="ANK" evidence="3">
    <location>
        <begin position="918"/>
        <end position="950"/>
    </location>
</feature>
<feature type="repeat" description="ANK" evidence="3">
    <location>
        <begin position="70"/>
        <end position="90"/>
    </location>
</feature>
<feature type="region of interest" description="Disordered" evidence="4">
    <location>
        <begin position="617"/>
        <end position="671"/>
    </location>
</feature>
<dbReference type="InterPro" id="IPR002110">
    <property type="entry name" value="Ankyrin_rpt"/>
</dbReference>
<proteinExistence type="predicted"/>
<accession>A0A1V6T2N7</accession>
<evidence type="ECO:0000256" key="1">
    <source>
        <dbReference type="ARBA" id="ARBA00022737"/>
    </source>
</evidence>
<feature type="repeat" description="ANK" evidence="3">
    <location>
        <begin position="37"/>
        <end position="69"/>
    </location>
</feature>
<dbReference type="STRING" id="303698.A0A1V6T2N7"/>